<name>A0ABX9K0L9_9BACT</name>
<organism evidence="1 2">
    <name type="scientific">Archangium gephyra</name>
    <dbReference type="NCBI Taxonomy" id="48"/>
    <lineage>
        <taxon>Bacteria</taxon>
        <taxon>Pseudomonadati</taxon>
        <taxon>Myxococcota</taxon>
        <taxon>Myxococcia</taxon>
        <taxon>Myxococcales</taxon>
        <taxon>Cystobacterineae</taxon>
        <taxon>Archangiaceae</taxon>
        <taxon>Archangium</taxon>
    </lineage>
</organism>
<dbReference type="RefSeq" id="WP_047861375.1">
    <property type="nucleotide sequence ID" value="NZ_CP011509.1"/>
</dbReference>
<evidence type="ECO:0000313" key="1">
    <source>
        <dbReference type="EMBL" id="REG30890.1"/>
    </source>
</evidence>
<sequence>MNLITAELLFRGIKELSADDLLVRATDVFEWCARLPVDYRGSGWNNQAIWDADREEARGQHRLLKFKCGTTRQARVAWGLVHHADKVRTAAKLAGWRELHWDGKRWVW</sequence>
<dbReference type="EMBL" id="QUMU01000006">
    <property type="protein sequence ID" value="REG30890.1"/>
    <property type="molecule type" value="Genomic_DNA"/>
</dbReference>
<accession>A0ABX9K0L9</accession>
<reference evidence="1 2" key="1">
    <citation type="submission" date="2018-08" db="EMBL/GenBank/DDBJ databases">
        <title>Genomic Encyclopedia of Archaeal and Bacterial Type Strains, Phase II (KMG-II): from individual species to whole genera.</title>
        <authorList>
            <person name="Goeker M."/>
        </authorList>
    </citation>
    <scope>NUCLEOTIDE SEQUENCE [LARGE SCALE GENOMIC DNA]</scope>
    <source>
        <strain evidence="1 2">DSM 2261</strain>
    </source>
</reference>
<evidence type="ECO:0000313" key="2">
    <source>
        <dbReference type="Proteomes" id="UP000256345"/>
    </source>
</evidence>
<comment type="caution">
    <text evidence="1">The sequence shown here is derived from an EMBL/GenBank/DDBJ whole genome shotgun (WGS) entry which is preliminary data.</text>
</comment>
<keyword evidence="2" id="KW-1185">Reference proteome</keyword>
<gene>
    <name evidence="1" type="ORF">ATI61_106360</name>
</gene>
<proteinExistence type="predicted"/>
<dbReference type="Proteomes" id="UP000256345">
    <property type="component" value="Unassembled WGS sequence"/>
</dbReference>
<protein>
    <submittedName>
        <fullName evidence="1">Uncharacterized protein</fullName>
    </submittedName>
</protein>